<feature type="transmembrane region" description="Helical" evidence="1">
    <location>
        <begin position="142"/>
        <end position="166"/>
    </location>
</feature>
<dbReference type="Proteomes" id="UP000305067">
    <property type="component" value="Unassembled WGS sequence"/>
</dbReference>
<feature type="transmembrane region" description="Helical" evidence="1">
    <location>
        <begin position="69"/>
        <end position="90"/>
    </location>
</feature>
<dbReference type="InterPro" id="IPR045339">
    <property type="entry name" value="DUF6534"/>
</dbReference>
<dbReference type="PANTHER" id="PTHR40465:SF1">
    <property type="entry name" value="DUF6534 DOMAIN-CONTAINING PROTEIN"/>
    <property type="match status" value="1"/>
</dbReference>
<keyword evidence="1" id="KW-1133">Transmembrane helix</keyword>
<organism evidence="3 4">
    <name type="scientific">Pterulicium gracile</name>
    <dbReference type="NCBI Taxonomy" id="1884261"/>
    <lineage>
        <taxon>Eukaryota</taxon>
        <taxon>Fungi</taxon>
        <taxon>Dikarya</taxon>
        <taxon>Basidiomycota</taxon>
        <taxon>Agaricomycotina</taxon>
        <taxon>Agaricomycetes</taxon>
        <taxon>Agaricomycetidae</taxon>
        <taxon>Agaricales</taxon>
        <taxon>Pleurotineae</taxon>
        <taxon>Pterulaceae</taxon>
        <taxon>Pterulicium</taxon>
    </lineage>
</organism>
<keyword evidence="1" id="KW-0472">Membrane</keyword>
<sequence length="363" mass="39488">MPHIIDIRASPAASAGAAELQAAIDALIEGAVGPPMIGTVIAGILFGIFVVQAYIYYRNFPLDRMPLKIMVILVCLIEVVHMGLVTAGTYEMTVLSFNHPQRLYSLPLGLSVGAYMMSLMHFIIPLFLVFRIHVLTKSRWLVVILAPLAVARGVISVTLNIIQQVAGTTVEFAARYKWLVLLSLSIGVVTDLVLSGIMVVLLYRAREKSISKETGRMMGKLILYTVESGAITAFLTLIVLVALPQSKYVWIGFLIVIPKVYANTLMASLNGRMNMKSEHTAVSVSGADLDFAAGSRSGPRSGPLSGVSSFITTLSPNSRRTSNTILIQKASDVYTDRSGPNSPGEKRDHELILDEQMELKAMH</sequence>
<dbReference type="STRING" id="1884261.A0A5C3QGQ6"/>
<keyword evidence="1" id="KW-0812">Transmembrane</keyword>
<dbReference type="OrthoDB" id="2535105at2759"/>
<feature type="domain" description="DUF6534" evidence="2">
    <location>
        <begin position="188"/>
        <end position="273"/>
    </location>
</feature>
<dbReference type="AlphaFoldDB" id="A0A5C3QGQ6"/>
<gene>
    <name evidence="3" type="ORF">BDV98DRAFT_582865</name>
</gene>
<feature type="transmembrane region" description="Helical" evidence="1">
    <location>
        <begin position="221"/>
        <end position="242"/>
    </location>
</feature>
<protein>
    <recommendedName>
        <fullName evidence="2">DUF6534 domain-containing protein</fullName>
    </recommendedName>
</protein>
<evidence type="ECO:0000313" key="3">
    <source>
        <dbReference type="EMBL" id="TFL01255.1"/>
    </source>
</evidence>
<proteinExistence type="predicted"/>
<feature type="transmembrane region" description="Helical" evidence="1">
    <location>
        <begin position="178"/>
        <end position="201"/>
    </location>
</feature>
<dbReference type="EMBL" id="ML178825">
    <property type="protein sequence ID" value="TFL01255.1"/>
    <property type="molecule type" value="Genomic_DNA"/>
</dbReference>
<keyword evidence="4" id="KW-1185">Reference proteome</keyword>
<evidence type="ECO:0000256" key="1">
    <source>
        <dbReference type="SAM" id="Phobius"/>
    </source>
</evidence>
<evidence type="ECO:0000313" key="4">
    <source>
        <dbReference type="Proteomes" id="UP000305067"/>
    </source>
</evidence>
<feature type="transmembrane region" description="Helical" evidence="1">
    <location>
        <begin position="248"/>
        <end position="269"/>
    </location>
</feature>
<evidence type="ECO:0000259" key="2">
    <source>
        <dbReference type="Pfam" id="PF20152"/>
    </source>
</evidence>
<dbReference type="PANTHER" id="PTHR40465">
    <property type="entry name" value="CHROMOSOME 1, WHOLE GENOME SHOTGUN SEQUENCE"/>
    <property type="match status" value="1"/>
</dbReference>
<feature type="transmembrane region" description="Helical" evidence="1">
    <location>
        <begin position="110"/>
        <end position="130"/>
    </location>
</feature>
<feature type="transmembrane region" description="Helical" evidence="1">
    <location>
        <begin position="36"/>
        <end position="57"/>
    </location>
</feature>
<name>A0A5C3QGQ6_9AGAR</name>
<reference evidence="3 4" key="1">
    <citation type="journal article" date="2019" name="Nat. Ecol. Evol.">
        <title>Megaphylogeny resolves global patterns of mushroom evolution.</title>
        <authorList>
            <person name="Varga T."/>
            <person name="Krizsan K."/>
            <person name="Foldi C."/>
            <person name="Dima B."/>
            <person name="Sanchez-Garcia M."/>
            <person name="Sanchez-Ramirez S."/>
            <person name="Szollosi G.J."/>
            <person name="Szarkandi J.G."/>
            <person name="Papp V."/>
            <person name="Albert L."/>
            <person name="Andreopoulos W."/>
            <person name="Angelini C."/>
            <person name="Antonin V."/>
            <person name="Barry K.W."/>
            <person name="Bougher N.L."/>
            <person name="Buchanan P."/>
            <person name="Buyck B."/>
            <person name="Bense V."/>
            <person name="Catcheside P."/>
            <person name="Chovatia M."/>
            <person name="Cooper J."/>
            <person name="Damon W."/>
            <person name="Desjardin D."/>
            <person name="Finy P."/>
            <person name="Geml J."/>
            <person name="Haridas S."/>
            <person name="Hughes K."/>
            <person name="Justo A."/>
            <person name="Karasinski D."/>
            <person name="Kautmanova I."/>
            <person name="Kiss B."/>
            <person name="Kocsube S."/>
            <person name="Kotiranta H."/>
            <person name="LaButti K.M."/>
            <person name="Lechner B.E."/>
            <person name="Liimatainen K."/>
            <person name="Lipzen A."/>
            <person name="Lukacs Z."/>
            <person name="Mihaltcheva S."/>
            <person name="Morgado L.N."/>
            <person name="Niskanen T."/>
            <person name="Noordeloos M.E."/>
            <person name="Ohm R.A."/>
            <person name="Ortiz-Santana B."/>
            <person name="Ovrebo C."/>
            <person name="Racz N."/>
            <person name="Riley R."/>
            <person name="Savchenko A."/>
            <person name="Shiryaev A."/>
            <person name="Soop K."/>
            <person name="Spirin V."/>
            <person name="Szebenyi C."/>
            <person name="Tomsovsky M."/>
            <person name="Tulloss R.E."/>
            <person name="Uehling J."/>
            <person name="Grigoriev I.V."/>
            <person name="Vagvolgyi C."/>
            <person name="Papp T."/>
            <person name="Martin F.M."/>
            <person name="Miettinen O."/>
            <person name="Hibbett D.S."/>
            <person name="Nagy L.G."/>
        </authorList>
    </citation>
    <scope>NUCLEOTIDE SEQUENCE [LARGE SCALE GENOMIC DNA]</scope>
    <source>
        <strain evidence="3 4">CBS 309.79</strain>
    </source>
</reference>
<dbReference type="Pfam" id="PF20152">
    <property type="entry name" value="DUF6534"/>
    <property type="match status" value="1"/>
</dbReference>
<accession>A0A5C3QGQ6</accession>